<accession>N1QHA2</accession>
<reference evidence="4 5" key="1">
    <citation type="journal article" date="2012" name="PLoS Pathog.">
        <title>Diverse lifestyles and strategies of plant pathogenesis encoded in the genomes of eighteen Dothideomycetes fungi.</title>
        <authorList>
            <person name="Ohm R.A."/>
            <person name="Feau N."/>
            <person name="Henrissat B."/>
            <person name="Schoch C.L."/>
            <person name="Horwitz B.A."/>
            <person name="Barry K.W."/>
            <person name="Condon B.J."/>
            <person name="Copeland A.C."/>
            <person name="Dhillon B."/>
            <person name="Glaser F."/>
            <person name="Hesse C.N."/>
            <person name="Kosti I."/>
            <person name="LaButti K."/>
            <person name="Lindquist E.A."/>
            <person name="Lucas S."/>
            <person name="Salamov A.A."/>
            <person name="Bradshaw R.E."/>
            <person name="Ciuffetti L."/>
            <person name="Hamelin R.C."/>
            <person name="Kema G.H.J."/>
            <person name="Lawrence C."/>
            <person name="Scott J.A."/>
            <person name="Spatafora J.W."/>
            <person name="Turgeon B.G."/>
            <person name="de Wit P.J.G.M."/>
            <person name="Zhong S."/>
            <person name="Goodwin S.B."/>
            <person name="Grigoriev I.V."/>
        </authorList>
    </citation>
    <scope>NUCLEOTIDE SEQUENCE [LARGE SCALE GENOMIC DNA]</scope>
    <source>
        <strain evidence="4 5">SO2202</strain>
    </source>
</reference>
<comment type="similarity">
    <text evidence="1">Belongs to the NtaA/SnaA/DszA monooxygenase family.</text>
</comment>
<evidence type="ECO:0000259" key="3">
    <source>
        <dbReference type="Pfam" id="PF00296"/>
    </source>
</evidence>
<keyword evidence="4" id="KW-0503">Monooxygenase</keyword>
<dbReference type="NCBIfam" id="TIGR03860">
    <property type="entry name" value="FMN_nitrolo"/>
    <property type="match status" value="1"/>
</dbReference>
<sequence length="537" mass="58916">MARGYPNGHPRAALEAIKQAKDETPSKDNTSPHHNEHSTNGYTTSKSIPVLTNGTRESNNANNATTNPQPTPNPQKKQLFLNAFLMNTPSHLSPGLWRHPRSQSSNYNSLSFWTSLAQLLDRAGFHAIFLADVLGHYDVYKGPGNASPCLPSGAQFPVNDPLLLVPAMASVTKNLVFGVTASTSFEPPFGHARRFSTVDHLAGGRVAWNIVTSGLDSAARNFGLEGGQIEHEERYAIAEEFMDVLYKLWESSWATSSVPRDLQTGPFAHPELVRPINHQGPHFSVAGPHICEPSPQRTPFLFQAGSSPTGIAFGSKHAEAIFVTGQTPEKVRNNVEKIRSAAVLAGRKPETIKIMVGVIIIVDATDELAQQKLENYISYGDREGALALFGGWTGVDLSSYSDDEDFSMSETPIIRSLVNGWSETVPGSDGKLPWTKKRIGDYLMVGGMQKKMVGSAKTVVDEMEKWVEMTGVDGFNLSHVVNPGSFEDIIEFVIPELRRRGLFRETVEKEGATAREVFLGQSRLLDDHYGSQFKWDG</sequence>
<dbReference type="RefSeq" id="XP_016757520.1">
    <property type="nucleotide sequence ID" value="XM_016900881.1"/>
</dbReference>
<keyword evidence="4" id="KW-0560">Oxidoreductase</keyword>
<dbReference type="InterPro" id="IPR051260">
    <property type="entry name" value="Diverse_substr_monoxygenases"/>
</dbReference>
<dbReference type="GO" id="GO:0016705">
    <property type="term" value="F:oxidoreductase activity, acting on paired donors, with incorporation or reduction of molecular oxygen"/>
    <property type="evidence" value="ECO:0007669"/>
    <property type="project" value="InterPro"/>
</dbReference>
<dbReference type="Proteomes" id="UP000016931">
    <property type="component" value="Unassembled WGS sequence"/>
</dbReference>
<feature type="compositionally biased region" description="Low complexity" evidence="2">
    <location>
        <begin position="59"/>
        <end position="68"/>
    </location>
</feature>
<evidence type="ECO:0000313" key="4">
    <source>
        <dbReference type="EMBL" id="EMF09399.1"/>
    </source>
</evidence>
<dbReference type="InterPro" id="IPR036661">
    <property type="entry name" value="Luciferase-like_sf"/>
</dbReference>
<dbReference type="PANTHER" id="PTHR30011">
    <property type="entry name" value="ALKANESULFONATE MONOOXYGENASE-RELATED"/>
    <property type="match status" value="1"/>
</dbReference>
<dbReference type="STRING" id="692275.N1QHA2"/>
<feature type="domain" description="Luciferase-like" evidence="3">
    <location>
        <begin position="105"/>
        <end position="471"/>
    </location>
</feature>
<dbReference type="AlphaFoldDB" id="N1QHA2"/>
<dbReference type="GO" id="GO:0004497">
    <property type="term" value="F:monooxygenase activity"/>
    <property type="evidence" value="ECO:0007669"/>
    <property type="project" value="UniProtKB-KW"/>
</dbReference>
<dbReference type="OMA" id="HGLKEQI"/>
<dbReference type="PIRSF" id="PIRSF000337">
    <property type="entry name" value="NTA_MOA"/>
    <property type="match status" value="1"/>
</dbReference>
<dbReference type="Gene3D" id="3.20.20.30">
    <property type="entry name" value="Luciferase-like domain"/>
    <property type="match status" value="1"/>
</dbReference>
<keyword evidence="5" id="KW-1185">Reference proteome</keyword>
<feature type="region of interest" description="Disordered" evidence="2">
    <location>
        <begin position="1"/>
        <end position="76"/>
    </location>
</feature>
<dbReference type="OrthoDB" id="5561043at2759"/>
<evidence type="ECO:0000256" key="1">
    <source>
        <dbReference type="ARBA" id="ARBA00033748"/>
    </source>
</evidence>
<dbReference type="EMBL" id="KB456269">
    <property type="protein sequence ID" value="EMF09399.1"/>
    <property type="molecule type" value="Genomic_DNA"/>
</dbReference>
<dbReference type="PANTHER" id="PTHR30011:SF41">
    <property type="entry name" value="XENOBIOTIC COMPOUND MONOOXYGENASE, DSZA FAMILY (AFU_ORTHOLOGUE AFUA_3G15040)"/>
    <property type="match status" value="1"/>
</dbReference>
<proteinExistence type="inferred from homology"/>
<feature type="compositionally biased region" description="Polar residues" evidence="2">
    <location>
        <begin position="38"/>
        <end position="58"/>
    </location>
</feature>
<organism evidence="4 5">
    <name type="scientific">Sphaerulina musiva (strain SO2202)</name>
    <name type="common">Poplar stem canker fungus</name>
    <name type="synonym">Septoria musiva</name>
    <dbReference type="NCBI Taxonomy" id="692275"/>
    <lineage>
        <taxon>Eukaryota</taxon>
        <taxon>Fungi</taxon>
        <taxon>Dikarya</taxon>
        <taxon>Ascomycota</taxon>
        <taxon>Pezizomycotina</taxon>
        <taxon>Dothideomycetes</taxon>
        <taxon>Dothideomycetidae</taxon>
        <taxon>Mycosphaerellales</taxon>
        <taxon>Mycosphaerellaceae</taxon>
        <taxon>Sphaerulina</taxon>
    </lineage>
</organism>
<evidence type="ECO:0000256" key="2">
    <source>
        <dbReference type="SAM" id="MobiDB-lite"/>
    </source>
</evidence>
<feature type="compositionally biased region" description="Basic and acidic residues" evidence="2">
    <location>
        <begin position="18"/>
        <end position="37"/>
    </location>
</feature>
<dbReference type="InterPro" id="IPR011251">
    <property type="entry name" value="Luciferase-like_dom"/>
</dbReference>
<dbReference type="eggNOG" id="ENOG502QSR6">
    <property type="taxonomic scope" value="Eukaryota"/>
</dbReference>
<dbReference type="Pfam" id="PF00296">
    <property type="entry name" value="Bac_luciferase"/>
    <property type="match status" value="1"/>
</dbReference>
<dbReference type="InterPro" id="IPR016215">
    <property type="entry name" value="NTA_MOA"/>
</dbReference>
<evidence type="ECO:0000313" key="5">
    <source>
        <dbReference type="Proteomes" id="UP000016931"/>
    </source>
</evidence>
<protein>
    <submittedName>
        <fullName evidence="4">Nitrilotriacetate monooxygenase component A/pristinamycin IIA synthase subunit A</fullName>
    </submittedName>
</protein>
<dbReference type="HOGENOM" id="CLU_022256_0_0_1"/>
<dbReference type="GeneID" id="27898018"/>
<name>N1QHA2_SPHMS</name>
<gene>
    <name evidence="4" type="ORF">SEPMUDRAFT_110892</name>
</gene>
<dbReference type="SUPFAM" id="SSF51679">
    <property type="entry name" value="Bacterial luciferase-like"/>
    <property type="match status" value="1"/>
</dbReference>